<reference evidence="4 5" key="1">
    <citation type="submission" date="2018-08" db="EMBL/GenBank/DDBJ databases">
        <title>Fulvimarina sp. 85, whole genome shotgun sequence.</title>
        <authorList>
            <person name="Tuo L."/>
        </authorList>
    </citation>
    <scope>NUCLEOTIDE SEQUENCE [LARGE SCALE GENOMIC DNA]</scope>
    <source>
        <strain evidence="4 5">85</strain>
    </source>
</reference>
<dbReference type="InterPro" id="IPR019554">
    <property type="entry name" value="Soluble_ligand-bd"/>
</dbReference>
<feature type="domain" description="Polysaccharide export protein N-terminal" evidence="2">
    <location>
        <begin position="34"/>
        <end position="108"/>
    </location>
</feature>
<evidence type="ECO:0000313" key="4">
    <source>
        <dbReference type="EMBL" id="RFC62453.1"/>
    </source>
</evidence>
<evidence type="ECO:0000259" key="3">
    <source>
        <dbReference type="Pfam" id="PF10531"/>
    </source>
</evidence>
<gene>
    <name evidence="4" type="ORF">DYI37_16665</name>
</gene>
<keyword evidence="1" id="KW-0732">Signal</keyword>
<dbReference type="OrthoDB" id="197007at2"/>
<name>A0A371WZN2_9HYPH</name>
<evidence type="ECO:0000313" key="5">
    <source>
        <dbReference type="Proteomes" id="UP000264310"/>
    </source>
</evidence>
<dbReference type="Pfam" id="PF02563">
    <property type="entry name" value="Poly_export"/>
    <property type="match status" value="1"/>
</dbReference>
<dbReference type="InterPro" id="IPR049712">
    <property type="entry name" value="Poly_export"/>
</dbReference>
<feature type="domain" description="Soluble ligand binding" evidence="3">
    <location>
        <begin position="114"/>
        <end position="165"/>
    </location>
</feature>
<dbReference type="RefSeq" id="WP_116684391.1">
    <property type="nucleotide sequence ID" value="NZ_QURL01000007.1"/>
</dbReference>
<protein>
    <submittedName>
        <fullName evidence="4">Polysaccharide export protein</fullName>
    </submittedName>
</protein>
<comment type="caution">
    <text evidence="4">The sequence shown here is derived from an EMBL/GenBank/DDBJ whole genome shotgun (WGS) entry which is preliminary data.</text>
</comment>
<dbReference type="Gene3D" id="3.30.1950.10">
    <property type="entry name" value="wza like domain"/>
    <property type="match status" value="1"/>
</dbReference>
<dbReference type="Proteomes" id="UP000264310">
    <property type="component" value="Unassembled WGS sequence"/>
</dbReference>
<dbReference type="Gene3D" id="3.10.560.10">
    <property type="entry name" value="Outer membrane lipoprotein wza domain like"/>
    <property type="match status" value="1"/>
</dbReference>
<evidence type="ECO:0000256" key="1">
    <source>
        <dbReference type="ARBA" id="ARBA00022729"/>
    </source>
</evidence>
<dbReference type="PANTHER" id="PTHR33619">
    <property type="entry name" value="POLYSACCHARIDE EXPORT PROTEIN GFCE-RELATED"/>
    <property type="match status" value="1"/>
</dbReference>
<dbReference type="InterPro" id="IPR003715">
    <property type="entry name" value="Poly_export_N"/>
</dbReference>
<dbReference type="AlphaFoldDB" id="A0A371WZN2"/>
<organism evidence="4 5">
    <name type="scientific">Fulvimarina endophytica</name>
    <dbReference type="NCBI Taxonomy" id="2293836"/>
    <lineage>
        <taxon>Bacteria</taxon>
        <taxon>Pseudomonadati</taxon>
        <taxon>Pseudomonadota</taxon>
        <taxon>Alphaproteobacteria</taxon>
        <taxon>Hyphomicrobiales</taxon>
        <taxon>Aurantimonadaceae</taxon>
        <taxon>Fulvimarina</taxon>
    </lineage>
</organism>
<sequence>MKTIAKLVLAAAVFATGGCSSYYKPPPPAFHAALNQAYRFDSGDVARVTVFDQAELTAAYSIDKAGYLSMPLIGDVPARGRTAVELEGEVTRRLANGYLNDPDVTISVEQYRPFFIMGEVAQGGQYTYVPGMTVQKAIAASGGYTPRAEQASVDITRQIGGEVVTGRVLASDPILPGDTLYVRERWF</sequence>
<accession>A0A371WZN2</accession>
<evidence type="ECO:0000259" key="2">
    <source>
        <dbReference type="Pfam" id="PF02563"/>
    </source>
</evidence>
<dbReference type="Pfam" id="PF10531">
    <property type="entry name" value="SLBB"/>
    <property type="match status" value="1"/>
</dbReference>
<dbReference type="PANTHER" id="PTHR33619:SF3">
    <property type="entry name" value="POLYSACCHARIDE EXPORT PROTEIN GFCE-RELATED"/>
    <property type="match status" value="1"/>
</dbReference>
<dbReference type="GO" id="GO:0015159">
    <property type="term" value="F:polysaccharide transmembrane transporter activity"/>
    <property type="evidence" value="ECO:0007669"/>
    <property type="project" value="InterPro"/>
</dbReference>
<proteinExistence type="predicted"/>
<dbReference type="PROSITE" id="PS51257">
    <property type="entry name" value="PROKAR_LIPOPROTEIN"/>
    <property type="match status" value="1"/>
</dbReference>
<keyword evidence="5" id="KW-1185">Reference proteome</keyword>
<dbReference type="EMBL" id="QURL01000007">
    <property type="protein sequence ID" value="RFC62453.1"/>
    <property type="molecule type" value="Genomic_DNA"/>
</dbReference>